<accession>A0AAN8WBY3</accession>
<evidence type="ECO:0000313" key="2">
    <source>
        <dbReference type="Proteomes" id="UP001370490"/>
    </source>
</evidence>
<evidence type="ECO:0000313" key="1">
    <source>
        <dbReference type="EMBL" id="KAK6946969.1"/>
    </source>
</evidence>
<sequence length="76" mass="8863">MGIVIALEKIYDKKPERRYKWEPIKDDLEFGNSIYPVVQIQIPIYNGKEERKIKDLVRASRTTTTSPRLSLLPVFG</sequence>
<proteinExistence type="predicted"/>
<comment type="caution">
    <text evidence="1">The sequence shown here is derived from an EMBL/GenBank/DDBJ whole genome shotgun (WGS) entry which is preliminary data.</text>
</comment>
<gene>
    <name evidence="1" type="ORF">RJ641_000442</name>
</gene>
<dbReference type="AlphaFoldDB" id="A0AAN8WBY3"/>
<keyword evidence="2" id="KW-1185">Reference proteome</keyword>
<protein>
    <submittedName>
        <fullName evidence="1">Uncharacterized protein</fullName>
    </submittedName>
</protein>
<dbReference type="EMBL" id="JBAMMX010000001">
    <property type="protein sequence ID" value="KAK6946969.1"/>
    <property type="molecule type" value="Genomic_DNA"/>
</dbReference>
<reference evidence="1 2" key="1">
    <citation type="submission" date="2023-12" db="EMBL/GenBank/DDBJ databases">
        <title>A high-quality genome assembly for Dillenia turbinata (Dilleniales).</title>
        <authorList>
            <person name="Chanderbali A."/>
        </authorList>
    </citation>
    <scope>NUCLEOTIDE SEQUENCE [LARGE SCALE GENOMIC DNA]</scope>
    <source>
        <strain evidence="1">LSX21</strain>
        <tissue evidence="1">Leaf</tissue>
    </source>
</reference>
<organism evidence="1 2">
    <name type="scientific">Dillenia turbinata</name>
    <dbReference type="NCBI Taxonomy" id="194707"/>
    <lineage>
        <taxon>Eukaryota</taxon>
        <taxon>Viridiplantae</taxon>
        <taxon>Streptophyta</taxon>
        <taxon>Embryophyta</taxon>
        <taxon>Tracheophyta</taxon>
        <taxon>Spermatophyta</taxon>
        <taxon>Magnoliopsida</taxon>
        <taxon>eudicotyledons</taxon>
        <taxon>Gunneridae</taxon>
        <taxon>Pentapetalae</taxon>
        <taxon>Dilleniales</taxon>
        <taxon>Dilleniaceae</taxon>
        <taxon>Dillenia</taxon>
    </lineage>
</organism>
<name>A0AAN8WBY3_9MAGN</name>
<dbReference type="Proteomes" id="UP001370490">
    <property type="component" value="Unassembled WGS sequence"/>
</dbReference>